<organism evidence="2 3">
    <name type="scientific">Orientia tsutsugamushi str. Gilliam</name>
    <dbReference type="NCBI Taxonomy" id="1359184"/>
    <lineage>
        <taxon>Bacteria</taxon>
        <taxon>Pseudomonadati</taxon>
        <taxon>Pseudomonadota</taxon>
        <taxon>Alphaproteobacteria</taxon>
        <taxon>Rickettsiales</taxon>
        <taxon>Rickettsiaceae</taxon>
        <taxon>Rickettsieae</taxon>
        <taxon>Orientia</taxon>
    </lineage>
</organism>
<evidence type="ECO:0000313" key="3">
    <source>
        <dbReference type="Proteomes" id="UP000033769"/>
    </source>
</evidence>
<dbReference type="AlphaFoldDB" id="A0A0F3M7B5"/>
<gene>
    <name evidence="2" type="ORF">OTSGILL_2113</name>
</gene>
<keyword evidence="2" id="KW-0687">Ribonucleoprotein</keyword>
<proteinExistence type="predicted"/>
<keyword evidence="2" id="KW-0689">Ribosomal protein</keyword>
<dbReference type="PATRIC" id="fig|1359184.3.peg.1907"/>
<dbReference type="EMBL" id="LANO01000041">
    <property type="protein sequence ID" value="KJV51638.1"/>
    <property type="molecule type" value="Genomic_DNA"/>
</dbReference>
<reference evidence="2 3" key="1">
    <citation type="submission" date="2015-02" db="EMBL/GenBank/DDBJ databases">
        <title>Genome Sequencing of Rickettsiales.</title>
        <authorList>
            <person name="Daugherty S.C."/>
            <person name="Su Q."/>
            <person name="Abolude K."/>
            <person name="Beier-Sexton M."/>
            <person name="Carlyon J.A."/>
            <person name="Carter R."/>
            <person name="Day N.P."/>
            <person name="Dumler S.J."/>
            <person name="Dyachenko V."/>
            <person name="Godinez A."/>
            <person name="Kurtti T.J."/>
            <person name="Lichay M."/>
            <person name="Mullins K.E."/>
            <person name="Ott S."/>
            <person name="Pappas-Brown V."/>
            <person name="Paris D.H."/>
            <person name="Patel P."/>
            <person name="Richards A.L."/>
            <person name="Sadzewicz L."/>
            <person name="Sears K."/>
            <person name="Seidman D."/>
            <person name="Sengamalay N."/>
            <person name="Stenos J."/>
            <person name="Tallon L.J."/>
            <person name="Vincent G."/>
            <person name="Fraser C.M."/>
            <person name="Munderloh U."/>
            <person name="Dunning-Hotopp J.C."/>
        </authorList>
    </citation>
    <scope>NUCLEOTIDE SEQUENCE [LARGE SCALE GENOMIC DNA]</scope>
    <source>
        <strain evidence="2 3">Gilliam</strain>
    </source>
</reference>
<sequence length="41" mass="4870">MARISNVNVPTNKRVMIGLTYIYMVLVGQLHKKFVKRFKFQ</sequence>
<comment type="caution">
    <text evidence="2">The sequence shown here is derived from an EMBL/GenBank/DDBJ whole genome shotgun (WGS) entry which is preliminary data.</text>
</comment>
<accession>A0A0F3M7B5</accession>
<dbReference type="Gene3D" id="1.10.8.50">
    <property type="match status" value="1"/>
</dbReference>
<dbReference type="GO" id="GO:0005840">
    <property type="term" value="C:ribosome"/>
    <property type="evidence" value="ECO:0007669"/>
    <property type="project" value="UniProtKB-KW"/>
</dbReference>
<keyword evidence="1" id="KW-1133">Transmembrane helix</keyword>
<name>A0A0F3M7B5_ORITS</name>
<evidence type="ECO:0000313" key="2">
    <source>
        <dbReference type="EMBL" id="KJV51638.1"/>
    </source>
</evidence>
<protein>
    <submittedName>
        <fullName evidence="2">Putative 30S ribosomal protein S13</fullName>
    </submittedName>
</protein>
<feature type="transmembrane region" description="Helical" evidence="1">
    <location>
        <begin position="15"/>
        <end position="31"/>
    </location>
</feature>
<keyword evidence="1" id="KW-0812">Transmembrane</keyword>
<keyword evidence="1" id="KW-0472">Membrane</keyword>
<dbReference type="Proteomes" id="UP000033769">
    <property type="component" value="Unassembled WGS sequence"/>
</dbReference>
<evidence type="ECO:0000256" key="1">
    <source>
        <dbReference type="SAM" id="Phobius"/>
    </source>
</evidence>